<dbReference type="InterPro" id="IPR014001">
    <property type="entry name" value="Helicase_ATP-bd"/>
</dbReference>
<keyword evidence="7 12" id="KW-0862">Zinc</keyword>
<dbReference type="GO" id="GO:0006302">
    <property type="term" value="P:double-strand break repair"/>
    <property type="evidence" value="ECO:0007669"/>
    <property type="project" value="InterPro"/>
</dbReference>
<evidence type="ECO:0000313" key="15">
    <source>
        <dbReference type="Proteomes" id="UP000002382"/>
    </source>
</evidence>
<dbReference type="PROSITE" id="PS51192">
    <property type="entry name" value="HELICASE_ATP_BIND_1"/>
    <property type="match status" value="1"/>
</dbReference>
<dbReference type="EC" id="5.6.2.4" evidence="12"/>
<evidence type="ECO:0000256" key="11">
    <source>
        <dbReference type="ARBA" id="ARBA00048988"/>
    </source>
</evidence>
<dbReference type="AlphaFoldDB" id="C5CEQ5"/>
<dbReference type="eggNOG" id="COG1198">
    <property type="taxonomic scope" value="Bacteria"/>
</dbReference>
<comment type="catalytic activity">
    <reaction evidence="12">
        <text>Couples ATP hydrolysis with the unwinding of duplex DNA by translocating in the 3'-5' direction.</text>
        <dbReference type="EC" id="5.6.2.4"/>
    </reaction>
</comment>
<feature type="binding site" evidence="12">
    <location>
        <position position="511"/>
    </location>
    <ligand>
        <name>Zn(2+)</name>
        <dbReference type="ChEBI" id="CHEBI:29105"/>
        <label>1</label>
    </ligand>
</feature>
<dbReference type="Pfam" id="PF00271">
    <property type="entry name" value="Helicase_C"/>
    <property type="match status" value="1"/>
</dbReference>
<dbReference type="Pfam" id="PF00270">
    <property type="entry name" value="DEAD"/>
    <property type="match status" value="1"/>
</dbReference>
<feature type="binding site" evidence="12">
    <location>
        <position position="501"/>
    </location>
    <ligand>
        <name>Zn(2+)</name>
        <dbReference type="ChEBI" id="CHEBI:29105"/>
        <label>2</label>
    </ligand>
</feature>
<evidence type="ECO:0000256" key="7">
    <source>
        <dbReference type="ARBA" id="ARBA00022833"/>
    </source>
</evidence>
<dbReference type="InterPro" id="IPR027417">
    <property type="entry name" value="P-loop_NTPase"/>
</dbReference>
<keyword evidence="10 12" id="KW-0413">Isomerase</keyword>
<reference evidence="14 15" key="1">
    <citation type="submission" date="2009-06" db="EMBL/GenBank/DDBJ databases">
        <title>Complete sequence of Thermotogales bacterium TBF 19.5.1.</title>
        <authorList>
            <consortium name="US DOE Joint Genome Institute"/>
            <person name="Lucas S."/>
            <person name="Copeland A."/>
            <person name="Lapidus A."/>
            <person name="Glavina del Rio T."/>
            <person name="Tice H."/>
            <person name="Bruce D."/>
            <person name="Goodwin L."/>
            <person name="Pitluck S."/>
            <person name="Chertkov O."/>
            <person name="Brettin T."/>
            <person name="Detter J.C."/>
            <person name="Han C."/>
            <person name="Schmutz J."/>
            <person name="Larimer F."/>
            <person name="Land M."/>
            <person name="Hauser L."/>
            <person name="Kyrpides N."/>
            <person name="Ovchinnikova G."/>
            <person name="Noll K."/>
        </authorList>
    </citation>
    <scope>NUCLEOTIDE SEQUENCE [LARGE SCALE GENOMIC DNA]</scope>
    <source>
        <strain evidence="15">ATCC BAA-1733 / DSM 21960 / TBF 19.5.1</strain>
    </source>
</reference>
<dbReference type="Gene3D" id="3.40.50.300">
    <property type="entry name" value="P-loop containing nucleotide triphosphate hydrolases"/>
    <property type="match status" value="2"/>
</dbReference>
<dbReference type="SMART" id="SM00487">
    <property type="entry name" value="DEXDc"/>
    <property type="match status" value="1"/>
</dbReference>
<dbReference type="GO" id="GO:0006269">
    <property type="term" value="P:DNA replication, synthesis of primer"/>
    <property type="evidence" value="ECO:0007669"/>
    <property type="project" value="UniProtKB-KW"/>
</dbReference>
<dbReference type="GO" id="GO:0003677">
    <property type="term" value="F:DNA binding"/>
    <property type="evidence" value="ECO:0007669"/>
    <property type="project" value="UniProtKB-UniRule"/>
</dbReference>
<dbReference type="GO" id="GO:0043138">
    <property type="term" value="F:3'-5' DNA helicase activity"/>
    <property type="evidence" value="ECO:0007669"/>
    <property type="project" value="UniProtKB-EC"/>
</dbReference>
<evidence type="ECO:0000256" key="8">
    <source>
        <dbReference type="ARBA" id="ARBA00022840"/>
    </source>
</evidence>
<evidence type="ECO:0000313" key="14">
    <source>
        <dbReference type="EMBL" id="ACR80235.1"/>
    </source>
</evidence>
<keyword evidence="1 12" id="KW-0639">Primosome</keyword>
<name>C5CEQ5_KOSOT</name>
<dbReference type="Pfam" id="PF18074">
    <property type="entry name" value="PriA_C"/>
    <property type="match status" value="1"/>
</dbReference>
<dbReference type="InterPro" id="IPR040498">
    <property type="entry name" value="PriA_CRR"/>
</dbReference>
<protein>
    <recommendedName>
        <fullName evidence="12">Replication restart protein PriA</fullName>
    </recommendedName>
    <alternativeName>
        <fullName evidence="12">ATP-dependent DNA helicase PriA</fullName>
        <ecNumber evidence="12">5.6.2.4</ecNumber>
    </alternativeName>
    <alternativeName>
        <fullName evidence="12">DNA 3'-5' helicase PriA</fullName>
    </alternativeName>
</protein>
<comment type="cofactor">
    <cofactor evidence="12">
        <name>Zn(2+)</name>
        <dbReference type="ChEBI" id="CHEBI:29105"/>
    </cofactor>
    <text evidence="12">Binds 2 zinc ions per subunit.</text>
</comment>
<feature type="binding site" evidence="12">
    <location>
        <position position="498"/>
    </location>
    <ligand>
        <name>Zn(2+)</name>
        <dbReference type="ChEBI" id="CHEBI:29105"/>
        <label>2</label>
    </ligand>
</feature>
<gene>
    <name evidence="12" type="primary">priA</name>
    <name evidence="14" type="ordered locus">Kole_1545</name>
</gene>
<feature type="binding site" evidence="12">
    <location>
        <position position="480"/>
    </location>
    <ligand>
        <name>Zn(2+)</name>
        <dbReference type="ChEBI" id="CHEBI:29105"/>
        <label>2</label>
    </ligand>
</feature>
<accession>C5CEQ5</accession>
<feature type="domain" description="Helicase ATP-binding" evidence="13">
    <location>
        <begin position="246"/>
        <end position="413"/>
    </location>
</feature>
<dbReference type="InterPro" id="IPR042115">
    <property type="entry name" value="PriA_3primeBD_sf"/>
</dbReference>
<dbReference type="GO" id="GO:0006270">
    <property type="term" value="P:DNA replication initiation"/>
    <property type="evidence" value="ECO:0007669"/>
    <property type="project" value="TreeGrafter"/>
</dbReference>
<dbReference type="InterPro" id="IPR001650">
    <property type="entry name" value="Helicase_C-like"/>
</dbReference>
<dbReference type="InterPro" id="IPR005259">
    <property type="entry name" value="PriA"/>
</dbReference>
<keyword evidence="6 12" id="KW-0347">Helicase</keyword>
<evidence type="ECO:0000256" key="3">
    <source>
        <dbReference type="ARBA" id="ARBA00022723"/>
    </source>
</evidence>
<keyword evidence="2 12" id="KW-0235">DNA replication</keyword>
<comment type="function">
    <text evidence="12">Initiates the restart of stalled replication forks, which reloads the replicative helicase on sites other than the origin of replication. Recognizes and binds to abandoned replication forks and remodels them to uncover a helicase loading site. Promotes assembly of the primosome at these replication forks.</text>
</comment>
<dbReference type="Pfam" id="PF18319">
    <property type="entry name" value="Zn_ribbon_PriA"/>
    <property type="match status" value="1"/>
</dbReference>
<dbReference type="RefSeq" id="WP_015868880.1">
    <property type="nucleotide sequence ID" value="NC_012785.1"/>
</dbReference>
<evidence type="ECO:0000256" key="4">
    <source>
        <dbReference type="ARBA" id="ARBA00022741"/>
    </source>
</evidence>
<dbReference type="InterPro" id="IPR041236">
    <property type="entry name" value="PriA_C"/>
</dbReference>
<keyword evidence="4 12" id="KW-0547">Nucleotide-binding</keyword>
<evidence type="ECO:0000256" key="1">
    <source>
        <dbReference type="ARBA" id="ARBA00022515"/>
    </source>
</evidence>
<keyword evidence="8 12" id="KW-0067">ATP-binding</keyword>
<evidence type="ECO:0000256" key="9">
    <source>
        <dbReference type="ARBA" id="ARBA00023125"/>
    </source>
</evidence>
<dbReference type="InterPro" id="IPR011545">
    <property type="entry name" value="DEAD/DEAH_box_helicase_dom"/>
</dbReference>
<evidence type="ECO:0000259" key="13">
    <source>
        <dbReference type="PROSITE" id="PS51192"/>
    </source>
</evidence>
<dbReference type="SUPFAM" id="SSF52540">
    <property type="entry name" value="P-loop containing nucleoside triphosphate hydrolases"/>
    <property type="match status" value="2"/>
</dbReference>
<dbReference type="KEGG" id="kol:Kole_1545"/>
<dbReference type="InterPro" id="IPR041222">
    <property type="entry name" value="PriA_3primeBD"/>
</dbReference>
<sequence>MAISGSPLLDTFTYHTDFPLTPGERVVVDFANRSVVAYVVEITDELPEFATKPVLQKLDEKPFLTSKDVELALRISERFLCPVGKIFDLFFPPGKVMNVKSFVVPQSQELPIKDIIPLTAAREKFGAVTIENWKKSRKIRIVHSYEQKKTRVQKKKFVRLRLSIKDLEKIKLTDLQRKVVEHLFSFDVIEVRELIKNLDLKSISPIQTLEKKGILEVFEDETYEFSDWTIAPIDELTSEQRRVLNSIVYDFKGVHLIYGLTGTGKTEVYFKAMEKVLTEGAQVLYLVPEVSLTPQLLARVKGTFPGREVRVYHSYLSKAKRQGIWLDAHEGNVDIIIGTRSSIWIPMRKLGLIIVDEEHDASFYQQSSPHYDAVEVAVEKGKLHNIPIILGSATPRVTHYFRAIEGEYKLHKLKHRPVGKLPSLELIDMRKSKGFYVLSKKALEEIKELLKDEKQIFVFVHRKGFSNYVVCTNCGTVIKCPNCDISLTYHRHGNILKCHYCGFTTPPFSNCPNCGSAALSARGFGTERVEYELRNFFPSVKIIRLDKETIESPSDYEKALRMIEQEDAQVVVGTKMIAKGLDFPKVGCVIVVDSDRLINLPRYDATENAFQLITQASGRSGRGTFGKTLIQSFNPDHPVIQNAVENDFERFFETEIKTRELLKYPPFSYFVEMIVEHVDEKRCQKKAEEIAELIGKEFSEQFFEIHGPVVPVIKKFKGRFRMKIFLKLKPEASMKELRELIKKHSAQIDLVVDGIGGML</sequence>
<evidence type="ECO:0000256" key="2">
    <source>
        <dbReference type="ARBA" id="ARBA00022705"/>
    </source>
</evidence>
<feature type="binding site" evidence="12">
    <location>
        <position position="471"/>
    </location>
    <ligand>
        <name>Zn(2+)</name>
        <dbReference type="ChEBI" id="CHEBI:29105"/>
        <label>1</label>
    </ligand>
</feature>
<dbReference type="PANTHER" id="PTHR30580:SF0">
    <property type="entry name" value="PRIMOSOMAL PROTEIN N"/>
    <property type="match status" value="1"/>
</dbReference>
<dbReference type="GO" id="GO:0005524">
    <property type="term" value="F:ATP binding"/>
    <property type="evidence" value="ECO:0007669"/>
    <property type="project" value="UniProtKB-UniRule"/>
</dbReference>
<comment type="catalytic activity">
    <reaction evidence="11 12">
        <text>ATP + H2O = ADP + phosphate + H(+)</text>
        <dbReference type="Rhea" id="RHEA:13065"/>
        <dbReference type="ChEBI" id="CHEBI:15377"/>
        <dbReference type="ChEBI" id="CHEBI:15378"/>
        <dbReference type="ChEBI" id="CHEBI:30616"/>
        <dbReference type="ChEBI" id="CHEBI:43474"/>
        <dbReference type="ChEBI" id="CHEBI:456216"/>
        <dbReference type="EC" id="5.6.2.4"/>
    </reaction>
</comment>
<comment type="similarity">
    <text evidence="12">Belongs to the helicase family. PriA subfamily.</text>
</comment>
<dbReference type="HAMAP" id="MF_00983">
    <property type="entry name" value="PriA"/>
    <property type="match status" value="1"/>
</dbReference>
<evidence type="ECO:0000256" key="12">
    <source>
        <dbReference type="HAMAP-Rule" id="MF_00983"/>
    </source>
</evidence>
<dbReference type="HOGENOM" id="CLU_013353_4_1_0"/>
<dbReference type="GO" id="GO:0006310">
    <property type="term" value="P:DNA recombination"/>
    <property type="evidence" value="ECO:0007669"/>
    <property type="project" value="InterPro"/>
</dbReference>
<dbReference type="FunFam" id="3.40.50.300:FF:000489">
    <property type="entry name" value="Primosome assembly protein PriA"/>
    <property type="match status" value="1"/>
</dbReference>
<keyword evidence="3 12" id="KW-0479">Metal-binding</keyword>
<dbReference type="GO" id="GO:1990077">
    <property type="term" value="C:primosome complex"/>
    <property type="evidence" value="ECO:0007669"/>
    <property type="project" value="UniProtKB-UniRule"/>
</dbReference>
<dbReference type="GO" id="GO:0016887">
    <property type="term" value="F:ATP hydrolysis activity"/>
    <property type="evidence" value="ECO:0007669"/>
    <property type="project" value="RHEA"/>
</dbReference>
<reference evidence="14 15" key="2">
    <citation type="journal article" date="2011" name="J. Bacteriol.">
        <title>Genome Sequence of Kosmotoga olearia Strain TBF 19.5.1, a Thermophilic Bacterium with a Wide Growth Temperature Range, Isolated from the Troll B Oil Platform in the North Sea.</title>
        <authorList>
            <person name="Swithers K.S."/>
            <person name="Dipippo J.L."/>
            <person name="Bruce D.C."/>
            <person name="Detter C."/>
            <person name="Tapia R."/>
            <person name="Han S."/>
            <person name="Goodwin L.A."/>
            <person name="Han J."/>
            <person name="Woyke T."/>
            <person name="Pitluck S."/>
            <person name="Pennacchio L."/>
            <person name="Nolan M."/>
            <person name="Mikhailova N."/>
            <person name="Land M.L."/>
            <person name="Nesbo C.L."/>
            <person name="Gogarten J.P."/>
            <person name="Noll K.M."/>
        </authorList>
    </citation>
    <scope>NUCLEOTIDE SEQUENCE [LARGE SCALE GENOMIC DNA]</scope>
    <source>
        <strain evidence="15">ATCC BAA-1733 / DSM 21960 / TBF 19.5.1</strain>
    </source>
</reference>
<feature type="binding site" evidence="12">
    <location>
        <position position="474"/>
    </location>
    <ligand>
        <name>Zn(2+)</name>
        <dbReference type="ChEBI" id="CHEBI:29105"/>
        <label>1</label>
    </ligand>
</feature>
<keyword evidence="5 12" id="KW-0378">Hydrolase</keyword>
<keyword evidence="9 12" id="KW-0238">DNA-binding</keyword>
<keyword evidence="15" id="KW-1185">Reference proteome</keyword>
<evidence type="ECO:0000256" key="5">
    <source>
        <dbReference type="ARBA" id="ARBA00022801"/>
    </source>
</evidence>
<dbReference type="EMBL" id="CP001634">
    <property type="protein sequence ID" value="ACR80235.1"/>
    <property type="molecule type" value="Genomic_DNA"/>
</dbReference>
<dbReference type="SMART" id="SM00490">
    <property type="entry name" value="HELICc"/>
    <property type="match status" value="1"/>
</dbReference>
<organism evidence="14 15">
    <name type="scientific">Kosmotoga olearia (strain ATCC BAA-1733 / DSM 21960 / TBF 19.5.1)</name>
    <dbReference type="NCBI Taxonomy" id="521045"/>
    <lineage>
        <taxon>Bacteria</taxon>
        <taxon>Thermotogati</taxon>
        <taxon>Thermotogota</taxon>
        <taxon>Thermotogae</taxon>
        <taxon>Kosmotogales</taxon>
        <taxon>Kosmotogaceae</taxon>
        <taxon>Kosmotoga</taxon>
    </lineage>
</organism>
<dbReference type="GO" id="GO:0008270">
    <property type="term" value="F:zinc ion binding"/>
    <property type="evidence" value="ECO:0007669"/>
    <property type="project" value="UniProtKB-UniRule"/>
</dbReference>
<dbReference type="STRING" id="521045.Kole_1545"/>
<dbReference type="NCBIfam" id="TIGR00595">
    <property type="entry name" value="priA"/>
    <property type="match status" value="1"/>
</dbReference>
<evidence type="ECO:0000256" key="6">
    <source>
        <dbReference type="ARBA" id="ARBA00022806"/>
    </source>
</evidence>
<dbReference type="PANTHER" id="PTHR30580">
    <property type="entry name" value="PRIMOSOMAL PROTEIN N"/>
    <property type="match status" value="1"/>
</dbReference>
<dbReference type="Proteomes" id="UP000002382">
    <property type="component" value="Chromosome"/>
</dbReference>
<dbReference type="Gene3D" id="3.40.1440.60">
    <property type="entry name" value="PriA, 3(prime) DNA-binding domain"/>
    <property type="match status" value="1"/>
</dbReference>
<dbReference type="Pfam" id="PF17764">
    <property type="entry name" value="PriA_3primeBD"/>
    <property type="match status" value="1"/>
</dbReference>
<feature type="binding site" evidence="12">
    <location>
        <position position="483"/>
    </location>
    <ligand>
        <name>Zn(2+)</name>
        <dbReference type="ChEBI" id="CHEBI:29105"/>
        <label>2</label>
    </ligand>
</feature>
<evidence type="ECO:0000256" key="10">
    <source>
        <dbReference type="ARBA" id="ARBA00023235"/>
    </source>
</evidence>
<feature type="binding site" evidence="12">
    <location>
        <position position="514"/>
    </location>
    <ligand>
        <name>Zn(2+)</name>
        <dbReference type="ChEBI" id="CHEBI:29105"/>
        <label>1</label>
    </ligand>
</feature>
<proteinExistence type="inferred from homology"/>
<comment type="subunit">
    <text evidence="12">Component of the replication restart primosome.</text>
</comment>